<comment type="similarity">
    <text evidence="4">Belongs to the DegT/DnrJ/EryC1 family.</text>
</comment>
<dbReference type="InterPro" id="IPR015422">
    <property type="entry name" value="PyrdxlP-dep_Trfase_small"/>
</dbReference>
<comment type="caution">
    <text evidence="5">The sequence shown here is derived from an EMBL/GenBank/DDBJ whole genome shotgun (WGS) entry which is preliminary data.</text>
</comment>
<dbReference type="Gene3D" id="3.90.1150.10">
    <property type="entry name" value="Aspartate Aminotransferase, domain 1"/>
    <property type="match status" value="1"/>
</dbReference>
<accession>A0AA37T666</accession>
<evidence type="ECO:0000256" key="1">
    <source>
        <dbReference type="ARBA" id="ARBA00022898"/>
    </source>
</evidence>
<keyword evidence="5" id="KW-0032">Aminotransferase</keyword>
<feature type="modified residue" description="N6-(pyridoxal phosphate)lysine" evidence="3">
    <location>
        <position position="190"/>
    </location>
</feature>
<gene>
    <name evidence="5" type="ORF">GCM10007877_33790</name>
</gene>
<dbReference type="CDD" id="cd00616">
    <property type="entry name" value="AHBA_syn"/>
    <property type="match status" value="1"/>
</dbReference>
<evidence type="ECO:0000256" key="4">
    <source>
        <dbReference type="RuleBase" id="RU004508"/>
    </source>
</evidence>
<sequence>MEFIDLSKQYARIKDNVNASIQRVLDHGHYILGPEVEQLEEALANYTGSNHVISCANGTDALQLSLMAMGVKPGDVIITTPFTFFATAEVIPLVGADIAFSDINPQTFNLCPDTLRSEILKLKTQGRNIVGIIAVNLFGLPADFAKIKEICSEFNLFLIEDAAQSFGASISHHKSCTFGDIATTSFFPAKPLGCYGDGGAMFTNDANIAKKLRSLSAHGKGLNKYDNIAIGLNSRLDTLQAAVLLEKLKIFDEEIKLRQKVAENYAALLAETALKLPILPPSYNSIWAQYAIIAASTQQRDYIRSQLKYEGIPSAIYYEKPLHLQPIFRTLDYSNGAFPIAEDVSHRILCLPMHPYLPLEDQKAISDVIHTALQGSP</sequence>
<dbReference type="GO" id="GO:0008483">
    <property type="term" value="F:transaminase activity"/>
    <property type="evidence" value="ECO:0007669"/>
    <property type="project" value="UniProtKB-KW"/>
</dbReference>
<proteinExistence type="inferred from homology"/>
<dbReference type="EMBL" id="BSPD01000085">
    <property type="protein sequence ID" value="GLS27660.1"/>
    <property type="molecule type" value="Genomic_DNA"/>
</dbReference>
<dbReference type="PANTHER" id="PTHR30244">
    <property type="entry name" value="TRANSAMINASE"/>
    <property type="match status" value="1"/>
</dbReference>
<dbReference type="GO" id="GO:0030170">
    <property type="term" value="F:pyridoxal phosphate binding"/>
    <property type="evidence" value="ECO:0007669"/>
    <property type="project" value="TreeGrafter"/>
</dbReference>
<dbReference type="PIRSF" id="PIRSF000390">
    <property type="entry name" value="PLP_StrS"/>
    <property type="match status" value="1"/>
</dbReference>
<evidence type="ECO:0000256" key="3">
    <source>
        <dbReference type="PIRSR" id="PIRSR000390-2"/>
    </source>
</evidence>
<keyword evidence="5" id="KW-0808">Transferase</keyword>
<dbReference type="InterPro" id="IPR015424">
    <property type="entry name" value="PyrdxlP-dep_Trfase"/>
</dbReference>
<evidence type="ECO:0000313" key="5">
    <source>
        <dbReference type="EMBL" id="GLS27660.1"/>
    </source>
</evidence>
<dbReference type="InterPro" id="IPR015421">
    <property type="entry name" value="PyrdxlP-dep_Trfase_major"/>
</dbReference>
<dbReference type="PANTHER" id="PTHR30244:SF42">
    <property type="entry name" value="UDP-2-ACETAMIDO-2-DEOXY-3-OXO-D-GLUCURONATE AMINOTRANSFERASE"/>
    <property type="match status" value="1"/>
</dbReference>
<evidence type="ECO:0000256" key="2">
    <source>
        <dbReference type="PIRSR" id="PIRSR000390-1"/>
    </source>
</evidence>
<dbReference type="InterPro" id="IPR000653">
    <property type="entry name" value="DegT/StrS_aminotransferase"/>
</dbReference>
<keyword evidence="6" id="KW-1185">Reference proteome</keyword>
<name>A0AA37T666_9GAMM</name>
<feature type="active site" description="Proton acceptor" evidence="2">
    <location>
        <position position="190"/>
    </location>
</feature>
<dbReference type="AlphaFoldDB" id="A0AA37T666"/>
<organism evidence="5 6">
    <name type="scientific">Marinibactrum halimedae</name>
    <dbReference type="NCBI Taxonomy" id="1444977"/>
    <lineage>
        <taxon>Bacteria</taxon>
        <taxon>Pseudomonadati</taxon>
        <taxon>Pseudomonadota</taxon>
        <taxon>Gammaproteobacteria</taxon>
        <taxon>Cellvibrionales</taxon>
        <taxon>Cellvibrionaceae</taxon>
        <taxon>Marinibactrum</taxon>
    </lineage>
</organism>
<dbReference type="Pfam" id="PF01041">
    <property type="entry name" value="DegT_DnrJ_EryC1"/>
    <property type="match status" value="1"/>
</dbReference>
<evidence type="ECO:0000313" key="6">
    <source>
        <dbReference type="Proteomes" id="UP001156870"/>
    </source>
</evidence>
<dbReference type="Gene3D" id="3.40.640.10">
    <property type="entry name" value="Type I PLP-dependent aspartate aminotransferase-like (Major domain)"/>
    <property type="match status" value="1"/>
</dbReference>
<dbReference type="SUPFAM" id="SSF53383">
    <property type="entry name" value="PLP-dependent transferases"/>
    <property type="match status" value="1"/>
</dbReference>
<dbReference type="RefSeq" id="WP_232592581.1">
    <property type="nucleotide sequence ID" value="NZ_BSPD01000085.1"/>
</dbReference>
<reference evidence="5 6" key="1">
    <citation type="journal article" date="2014" name="Int. J. Syst. Evol. Microbiol.">
        <title>Complete genome sequence of Corynebacterium casei LMG S-19264T (=DSM 44701T), isolated from a smear-ripened cheese.</title>
        <authorList>
            <consortium name="US DOE Joint Genome Institute (JGI-PGF)"/>
            <person name="Walter F."/>
            <person name="Albersmeier A."/>
            <person name="Kalinowski J."/>
            <person name="Ruckert C."/>
        </authorList>
    </citation>
    <scope>NUCLEOTIDE SEQUENCE [LARGE SCALE GENOMIC DNA]</scope>
    <source>
        <strain evidence="5 6">NBRC 110095</strain>
    </source>
</reference>
<keyword evidence="1 3" id="KW-0663">Pyridoxal phosphate</keyword>
<protein>
    <submittedName>
        <fullName evidence="5">Aminotransferase DegT</fullName>
    </submittedName>
</protein>
<dbReference type="Proteomes" id="UP001156870">
    <property type="component" value="Unassembled WGS sequence"/>
</dbReference>
<dbReference type="GO" id="GO:0000271">
    <property type="term" value="P:polysaccharide biosynthetic process"/>
    <property type="evidence" value="ECO:0007669"/>
    <property type="project" value="TreeGrafter"/>
</dbReference>